<feature type="transmembrane region" description="Helical" evidence="7">
    <location>
        <begin position="686"/>
        <end position="706"/>
    </location>
</feature>
<feature type="compositionally biased region" description="Low complexity" evidence="6">
    <location>
        <begin position="569"/>
        <end position="587"/>
    </location>
</feature>
<feature type="binding site" evidence="5">
    <location>
        <position position="126"/>
    </location>
    <ligand>
        <name>ATP</name>
        <dbReference type="ChEBI" id="CHEBI:30616"/>
    </ligand>
</feature>
<feature type="transmembrane region" description="Helical" evidence="7">
    <location>
        <begin position="713"/>
        <end position="732"/>
    </location>
</feature>
<gene>
    <name evidence="9" type="ORF">L1785_07335</name>
</gene>
<name>A0AA41QCR5_9MICO</name>
<dbReference type="EMBL" id="JAKGSG010000024">
    <property type="protein sequence ID" value="MCF4120788.1"/>
    <property type="molecule type" value="Genomic_DNA"/>
</dbReference>
<sequence length="733" mass="77676">MPGPEEKAPAVKTDDDTRPRAAVPGAAVDQGFAPPPPPPPPPPSVELPGEPSEPEGSDEPPIAAPGPVPAPELQAGLAPLPVRPVRRFPASGEKIGRFTLGEVLGHGGFAHVYRATGEDGSEVALKVLTGLQDGARERFEQEAQLLEKVGGRGFPEFVQGGLDETQPWFAMELVGGSTLRDHVRAAGPLDAHRALRLADQLASALLVLQEQRCLHRDLKPANVMVDGDRAVLIDLGIAKVFDAATSTQPVGTLSYMAPELFARRVHPRSDVYSLGLLLVFASTGNLPPDLNFLGRDLEAEDLVEEMPGEARSAVTPSEPPVIDKHLRWLILSMTRYQPNHRPALENIARVLRARLAGEAADNTLLLTERVADDGATAAEQSLGPVAGLATTVGLPAHAQRATKVMAPRPGAEADVAAARAREPWHALVYDAALMSVLCEVHGDGFDGAAEQVIADHVASIGAHVADGRTPAEIKDWIWQAMRWRAATPPDGHTDTLRGWRTYRNPKQVAPTEVARSADRDERALRLTQVMRAPDVAATQVTRPTPPTYHPRKSPVKHLGPAPQPPSVQPRNAAAAGGGTRPRPAAPVAGPPAAAPLRRGTLQPPSGSSRPTTDAYAPSSAVATAARRRPRPARAGGVLLRLVPRLLLLAAVLRMVLLAPVGSLQRNEPMLGMPPEILKALHYPPDLAGRIEGPLLALAALVVAGLLRAAGHRMLVWLYTVAAFGTIAAAVVLT</sequence>
<dbReference type="GO" id="GO:0004674">
    <property type="term" value="F:protein serine/threonine kinase activity"/>
    <property type="evidence" value="ECO:0007669"/>
    <property type="project" value="UniProtKB-KW"/>
</dbReference>
<dbReference type="InterPro" id="IPR011009">
    <property type="entry name" value="Kinase-like_dom_sf"/>
</dbReference>
<feature type="compositionally biased region" description="Basic and acidic residues" evidence="6">
    <location>
        <begin position="1"/>
        <end position="19"/>
    </location>
</feature>
<evidence type="ECO:0000256" key="7">
    <source>
        <dbReference type="SAM" id="Phobius"/>
    </source>
</evidence>
<dbReference type="PROSITE" id="PS00107">
    <property type="entry name" value="PROTEIN_KINASE_ATP"/>
    <property type="match status" value="1"/>
</dbReference>
<organism evidence="9 10">
    <name type="scientific">Antribacter soli</name>
    <dbReference type="NCBI Taxonomy" id="2910976"/>
    <lineage>
        <taxon>Bacteria</taxon>
        <taxon>Bacillati</taxon>
        <taxon>Actinomycetota</taxon>
        <taxon>Actinomycetes</taxon>
        <taxon>Micrococcales</taxon>
        <taxon>Promicromonosporaceae</taxon>
        <taxon>Antribacter</taxon>
    </lineage>
</organism>
<keyword evidence="2 5" id="KW-0547">Nucleotide-binding</keyword>
<evidence type="ECO:0000256" key="2">
    <source>
        <dbReference type="ARBA" id="ARBA00022741"/>
    </source>
</evidence>
<dbReference type="InterPro" id="IPR017441">
    <property type="entry name" value="Protein_kinase_ATP_BS"/>
</dbReference>
<dbReference type="PROSITE" id="PS50011">
    <property type="entry name" value="PROTEIN_KINASE_DOM"/>
    <property type="match status" value="1"/>
</dbReference>
<reference evidence="9" key="1">
    <citation type="submission" date="2022-01" db="EMBL/GenBank/DDBJ databases">
        <title>Antribacter sp. nov., isolated from Guizhou of China.</title>
        <authorList>
            <person name="Chengliang C."/>
            <person name="Ya Z."/>
        </authorList>
    </citation>
    <scope>NUCLEOTIDE SEQUENCE</scope>
    <source>
        <strain evidence="9">KLBMP 9083</strain>
    </source>
</reference>
<dbReference type="Gene3D" id="1.10.510.10">
    <property type="entry name" value="Transferase(Phosphotransferase) domain 1"/>
    <property type="match status" value="1"/>
</dbReference>
<dbReference type="AlphaFoldDB" id="A0AA41QCR5"/>
<feature type="domain" description="Protein kinase" evidence="8">
    <location>
        <begin position="98"/>
        <end position="355"/>
    </location>
</feature>
<dbReference type="PROSITE" id="PS00108">
    <property type="entry name" value="PROTEIN_KINASE_ST"/>
    <property type="match status" value="1"/>
</dbReference>
<evidence type="ECO:0000256" key="6">
    <source>
        <dbReference type="SAM" id="MobiDB-lite"/>
    </source>
</evidence>
<evidence type="ECO:0000256" key="5">
    <source>
        <dbReference type="PROSITE-ProRule" id="PRU10141"/>
    </source>
</evidence>
<dbReference type="Pfam" id="PF00069">
    <property type="entry name" value="Pkinase"/>
    <property type="match status" value="1"/>
</dbReference>
<feature type="region of interest" description="Disordered" evidence="6">
    <location>
        <begin position="1"/>
        <end position="75"/>
    </location>
</feature>
<proteinExistence type="predicted"/>
<keyword evidence="3 9" id="KW-0418">Kinase</keyword>
<dbReference type="GO" id="GO:0005524">
    <property type="term" value="F:ATP binding"/>
    <property type="evidence" value="ECO:0007669"/>
    <property type="project" value="UniProtKB-UniRule"/>
</dbReference>
<dbReference type="PANTHER" id="PTHR43289">
    <property type="entry name" value="MITOGEN-ACTIVATED PROTEIN KINASE KINASE KINASE 20-RELATED"/>
    <property type="match status" value="1"/>
</dbReference>
<dbReference type="SUPFAM" id="SSF56112">
    <property type="entry name" value="Protein kinase-like (PK-like)"/>
    <property type="match status" value="1"/>
</dbReference>
<feature type="compositionally biased region" description="Low complexity" evidence="6">
    <location>
        <begin position="614"/>
        <end position="624"/>
    </location>
</feature>
<evidence type="ECO:0000313" key="10">
    <source>
        <dbReference type="Proteomes" id="UP001165405"/>
    </source>
</evidence>
<keyword evidence="9" id="KW-0723">Serine/threonine-protein kinase</keyword>
<dbReference type="InterPro" id="IPR008271">
    <property type="entry name" value="Ser/Thr_kinase_AS"/>
</dbReference>
<accession>A0AA41QCR5</accession>
<comment type="caution">
    <text evidence="9">The sequence shown here is derived from an EMBL/GenBank/DDBJ whole genome shotgun (WGS) entry which is preliminary data.</text>
</comment>
<dbReference type="SMART" id="SM00220">
    <property type="entry name" value="S_TKc"/>
    <property type="match status" value="1"/>
</dbReference>
<protein>
    <submittedName>
        <fullName evidence="9">Serine/threonine protein kinase</fullName>
    </submittedName>
</protein>
<feature type="compositionally biased region" description="Polar residues" evidence="6">
    <location>
        <begin position="602"/>
        <end position="611"/>
    </location>
</feature>
<evidence type="ECO:0000256" key="1">
    <source>
        <dbReference type="ARBA" id="ARBA00022679"/>
    </source>
</evidence>
<dbReference type="RefSeq" id="WP_236088563.1">
    <property type="nucleotide sequence ID" value="NZ_JAKGSG010000024.1"/>
</dbReference>
<keyword evidence="7" id="KW-0812">Transmembrane</keyword>
<dbReference type="Proteomes" id="UP001165405">
    <property type="component" value="Unassembled WGS sequence"/>
</dbReference>
<keyword evidence="7" id="KW-0472">Membrane</keyword>
<evidence type="ECO:0000256" key="3">
    <source>
        <dbReference type="ARBA" id="ARBA00022777"/>
    </source>
</evidence>
<keyword evidence="4 5" id="KW-0067">ATP-binding</keyword>
<dbReference type="CDD" id="cd14014">
    <property type="entry name" value="STKc_PknB_like"/>
    <property type="match status" value="1"/>
</dbReference>
<keyword evidence="7" id="KW-1133">Transmembrane helix</keyword>
<dbReference type="InterPro" id="IPR000719">
    <property type="entry name" value="Prot_kinase_dom"/>
</dbReference>
<feature type="region of interest" description="Disordered" evidence="6">
    <location>
        <begin position="527"/>
        <end position="629"/>
    </location>
</feature>
<dbReference type="PANTHER" id="PTHR43289:SF34">
    <property type="entry name" value="SERINE_THREONINE-PROTEIN KINASE YBDM-RELATED"/>
    <property type="match status" value="1"/>
</dbReference>
<keyword evidence="10" id="KW-1185">Reference proteome</keyword>
<keyword evidence="1" id="KW-0808">Transferase</keyword>
<evidence type="ECO:0000259" key="8">
    <source>
        <dbReference type="PROSITE" id="PS50011"/>
    </source>
</evidence>
<feature type="compositionally biased region" description="Pro residues" evidence="6">
    <location>
        <begin position="33"/>
        <end position="45"/>
    </location>
</feature>
<evidence type="ECO:0000256" key="4">
    <source>
        <dbReference type="ARBA" id="ARBA00022840"/>
    </source>
</evidence>
<evidence type="ECO:0000313" key="9">
    <source>
        <dbReference type="EMBL" id="MCF4120788.1"/>
    </source>
</evidence>